<sequence length="68" mass="7237">MIRMPIRLVVFSFDVRIAMPSESGFGASDGILLGFFGGCDGYCATWVGGIEGVDGRRADVLFVGRAYG</sequence>
<proteinExistence type="predicted"/>
<name>A0A069APZ9_CLODI</name>
<reference evidence="1" key="1">
    <citation type="submission" date="2014-07" db="EMBL/GenBank/DDBJ databases">
        <authorList>
            <person name="Monot Marc"/>
        </authorList>
    </citation>
    <scope>NUCLEOTIDE SEQUENCE</scope>
    <source>
        <strain evidence="1">7032989</strain>
    </source>
</reference>
<organism evidence="1">
    <name type="scientific">Clostridioides difficile</name>
    <name type="common">Peptoclostridium difficile</name>
    <dbReference type="NCBI Taxonomy" id="1496"/>
    <lineage>
        <taxon>Bacteria</taxon>
        <taxon>Bacillati</taxon>
        <taxon>Bacillota</taxon>
        <taxon>Clostridia</taxon>
        <taxon>Peptostreptococcales</taxon>
        <taxon>Peptostreptococcaceae</taxon>
        <taxon>Clostridioides</taxon>
    </lineage>
</organism>
<protein>
    <submittedName>
        <fullName evidence="1">Uncharacterized protein</fullName>
    </submittedName>
</protein>
<dbReference type="EMBL" id="LK933104">
    <property type="protein sequence ID" value="CDT31132.1"/>
    <property type="molecule type" value="Genomic_DNA"/>
</dbReference>
<dbReference type="AlphaFoldDB" id="A0A069APZ9"/>
<accession>A0A069APZ9</accession>
<evidence type="ECO:0000313" key="1">
    <source>
        <dbReference type="EMBL" id="CDT31132.1"/>
    </source>
</evidence>
<gene>
    <name evidence="1" type="ORF">BN1095_4290001</name>
</gene>